<keyword evidence="2" id="KW-1185">Reference proteome</keyword>
<reference evidence="1 2" key="1">
    <citation type="submission" date="2019-02" db="EMBL/GenBank/DDBJ databases">
        <title>Apibacter muscae sp. nov.: a novel member of the house fly microbiota.</title>
        <authorList>
            <person name="Park R."/>
        </authorList>
    </citation>
    <scope>NUCLEOTIDE SEQUENCE [LARGE SCALE GENOMIC DNA]</scope>
    <source>
        <strain evidence="1 2">AL1</strain>
    </source>
</reference>
<accession>A0A563DAV5</accession>
<name>A0A563DAV5_9FLAO</name>
<protein>
    <submittedName>
        <fullName evidence="1">Uncharacterized protein</fullName>
    </submittedName>
</protein>
<gene>
    <name evidence="1" type="ORF">ETU09_08105</name>
</gene>
<comment type="caution">
    <text evidence="1">The sequence shown here is derived from an EMBL/GenBank/DDBJ whole genome shotgun (WGS) entry which is preliminary data.</text>
</comment>
<organism evidence="1 2">
    <name type="scientific">Apibacter muscae</name>
    <dbReference type="NCBI Taxonomy" id="2509004"/>
    <lineage>
        <taxon>Bacteria</taxon>
        <taxon>Pseudomonadati</taxon>
        <taxon>Bacteroidota</taxon>
        <taxon>Flavobacteriia</taxon>
        <taxon>Flavobacteriales</taxon>
        <taxon>Weeksellaceae</taxon>
        <taxon>Apibacter</taxon>
    </lineage>
</organism>
<dbReference type="Proteomes" id="UP000319499">
    <property type="component" value="Unassembled WGS sequence"/>
</dbReference>
<sequence>MKDIFESKQDLYKRIVELFEKYLKDNGLTTDGIDPDKHFISRRQFFYLKNIAKGKEAPDIGEGKLNSLLNMLNLKLETSVFYKLSEK</sequence>
<dbReference type="EMBL" id="SELH01000024">
    <property type="protein sequence ID" value="TWP27073.1"/>
    <property type="molecule type" value="Genomic_DNA"/>
</dbReference>
<dbReference type="AlphaFoldDB" id="A0A563DAV5"/>
<dbReference type="RefSeq" id="WP_146262427.1">
    <property type="nucleotide sequence ID" value="NZ_SELG01000034.1"/>
</dbReference>
<evidence type="ECO:0000313" key="2">
    <source>
        <dbReference type="Proteomes" id="UP000319499"/>
    </source>
</evidence>
<evidence type="ECO:0000313" key="1">
    <source>
        <dbReference type="EMBL" id="TWP27073.1"/>
    </source>
</evidence>
<proteinExistence type="predicted"/>